<keyword evidence="1" id="KW-0812">Transmembrane</keyword>
<evidence type="ECO:0000256" key="1">
    <source>
        <dbReference type="SAM" id="Phobius"/>
    </source>
</evidence>
<evidence type="ECO:0000313" key="3">
    <source>
        <dbReference type="Proteomes" id="UP001500466"/>
    </source>
</evidence>
<proteinExistence type="predicted"/>
<name>A0ABP9H0H2_9ACTN</name>
<feature type="transmembrane region" description="Helical" evidence="1">
    <location>
        <begin position="81"/>
        <end position="103"/>
    </location>
</feature>
<dbReference type="RefSeq" id="WP_345675060.1">
    <property type="nucleotide sequence ID" value="NZ_BAABHS010000006.1"/>
</dbReference>
<organism evidence="2 3">
    <name type="scientific">Yinghuangia aomiensis</name>
    <dbReference type="NCBI Taxonomy" id="676205"/>
    <lineage>
        <taxon>Bacteria</taxon>
        <taxon>Bacillati</taxon>
        <taxon>Actinomycetota</taxon>
        <taxon>Actinomycetes</taxon>
        <taxon>Kitasatosporales</taxon>
        <taxon>Streptomycetaceae</taxon>
        <taxon>Yinghuangia</taxon>
    </lineage>
</organism>
<feature type="transmembrane region" description="Helical" evidence="1">
    <location>
        <begin position="29"/>
        <end position="45"/>
    </location>
</feature>
<comment type="caution">
    <text evidence="2">The sequence shown here is derived from an EMBL/GenBank/DDBJ whole genome shotgun (WGS) entry which is preliminary data.</text>
</comment>
<evidence type="ECO:0008006" key="4">
    <source>
        <dbReference type="Google" id="ProtNLM"/>
    </source>
</evidence>
<dbReference type="InterPro" id="IPR033458">
    <property type="entry name" value="DUF5134"/>
</dbReference>
<protein>
    <recommendedName>
        <fullName evidence="4">Prepilin peptidase CpaA</fullName>
    </recommendedName>
</protein>
<feature type="transmembrane region" description="Helical" evidence="1">
    <location>
        <begin position="51"/>
        <end position="69"/>
    </location>
</feature>
<evidence type="ECO:0000313" key="2">
    <source>
        <dbReference type="EMBL" id="GAA4958042.1"/>
    </source>
</evidence>
<keyword evidence="3" id="KW-1185">Reference proteome</keyword>
<reference evidence="3" key="1">
    <citation type="journal article" date="2019" name="Int. J. Syst. Evol. Microbiol.">
        <title>The Global Catalogue of Microorganisms (GCM) 10K type strain sequencing project: providing services to taxonomists for standard genome sequencing and annotation.</title>
        <authorList>
            <consortium name="The Broad Institute Genomics Platform"/>
            <consortium name="The Broad Institute Genome Sequencing Center for Infectious Disease"/>
            <person name="Wu L."/>
            <person name="Ma J."/>
        </authorList>
    </citation>
    <scope>NUCLEOTIDE SEQUENCE [LARGE SCALE GENOMIC DNA]</scope>
    <source>
        <strain evidence="3">JCM 17986</strain>
    </source>
</reference>
<dbReference type="EMBL" id="BAABHS010000006">
    <property type="protein sequence ID" value="GAA4958042.1"/>
    <property type="molecule type" value="Genomic_DNA"/>
</dbReference>
<dbReference type="Proteomes" id="UP001500466">
    <property type="component" value="Unassembled WGS sequence"/>
</dbReference>
<sequence>MDVHSLAAVLGAAAGLAGAYLHRRGRVRAWLPHLFMAAAMAAMALPERDPLGPAGWMLLLGVGAAWALGRPGTRRGAGRAAAALDLYAMGVLTLLMPAVHGGGHAHHGGGADSTWWVPPYAALLAVWFAARVALATAEYRRYAAVPASGPRFDGCANPSVSSACSTAMITSMAVMAFAA</sequence>
<dbReference type="Pfam" id="PF17197">
    <property type="entry name" value="DUF5134"/>
    <property type="match status" value="1"/>
</dbReference>
<accession>A0ABP9H0H2</accession>
<feature type="transmembrane region" description="Helical" evidence="1">
    <location>
        <begin position="6"/>
        <end position="22"/>
    </location>
</feature>
<gene>
    <name evidence="2" type="ORF">GCM10023205_20690</name>
</gene>
<feature type="transmembrane region" description="Helical" evidence="1">
    <location>
        <begin position="115"/>
        <end position="134"/>
    </location>
</feature>
<keyword evidence="1" id="KW-0472">Membrane</keyword>
<keyword evidence="1" id="KW-1133">Transmembrane helix</keyword>